<dbReference type="InterPro" id="IPR027417">
    <property type="entry name" value="P-loop_NTPase"/>
</dbReference>
<dbReference type="Gene3D" id="3.40.50.300">
    <property type="entry name" value="P-loop containing nucleotide triphosphate hydrolases"/>
    <property type="match status" value="1"/>
</dbReference>
<dbReference type="Pfam" id="PF13479">
    <property type="entry name" value="AAA_24"/>
    <property type="match status" value="1"/>
</dbReference>
<proteinExistence type="predicted"/>
<evidence type="ECO:0000313" key="2">
    <source>
        <dbReference type="EMBL" id="MFD1126600.1"/>
    </source>
</evidence>
<name>A0ABW3PXG8_9BACL</name>
<dbReference type="SMART" id="SM00382">
    <property type="entry name" value="AAA"/>
    <property type="match status" value="1"/>
</dbReference>
<dbReference type="SUPFAM" id="SSF52540">
    <property type="entry name" value="P-loop containing nucleoside triphosphate hydrolases"/>
    <property type="match status" value="1"/>
</dbReference>
<dbReference type="InterPro" id="IPR003593">
    <property type="entry name" value="AAA+_ATPase"/>
</dbReference>
<sequence>MLIRKAQRKVTKARVGITGPSGSGKTLSALFMAYGMTGDWDKVGLIDTENRSADLYAETVKAGEHIPEFPKIDLEPPYTTEKYIEAIKAFEDYGVDAIIIDSLSHAWAGEGGLLEQKDHVAKMGGKNSYTAWAEMTPKQNKMVEAILKSKCHVFTTMRSKTEYVLEANDKGKQVPKKVGMAPVQRDGLEYEFTLVMDLTADHVATVSKDRTGLFDGQYFTPSVETGKQLREWLESGEKVISKDTMVKIQTKWIELGYQPDKVDRQTNNLYGFPLNSITEKQAHDFIEKLNDLIKEKNAQEAESKGA</sequence>
<protein>
    <submittedName>
        <fullName evidence="2">AAA family ATPase</fullName>
    </submittedName>
</protein>
<accession>A0ABW3PXG8</accession>
<dbReference type="Proteomes" id="UP001597169">
    <property type="component" value="Unassembled WGS sequence"/>
</dbReference>
<gene>
    <name evidence="2" type="ORF">ACFQ3J_00230</name>
</gene>
<dbReference type="EMBL" id="JBHTKX010000001">
    <property type="protein sequence ID" value="MFD1126600.1"/>
    <property type="molecule type" value="Genomic_DNA"/>
</dbReference>
<keyword evidence="3" id="KW-1185">Reference proteome</keyword>
<evidence type="ECO:0000259" key="1">
    <source>
        <dbReference type="SMART" id="SM00382"/>
    </source>
</evidence>
<feature type="domain" description="AAA+ ATPase" evidence="1">
    <location>
        <begin position="11"/>
        <end position="202"/>
    </location>
</feature>
<reference evidence="3" key="1">
    <citation type="journal article" date="2019" name="Int. J. Syst. Evol. Microbiol.">
        <title>The Global Catalogue of Microorganisms (GCM) 10K type strain sequencing project: providing services to taxonomists for standard genome sequencing and annotation.</title>
        <authorList>
            <consortium name="The Broad Institute Genomics Platform"/>
            <consortium name="The Broad Institute Genome Sequencing Center for Infectious Disease"/>
            <person name="Wu L."/>
            <person name="Ma J."/>
        </authorList>
    </citation>
    <scope>NUCLEOTIDE SEQUENCE [LARGE SCALE GENOMIC DNA]</scope>
    <source>
        <strain evidence="3">CCUG 53519</strain>
    </source>
</reference>
<organism evidence="2 3">
    <name type="scientific">Paenibacillus provencensis</name>
    <dbReference type="NCBI Taxonomy" id="441151"/>
    <lineage>
        <taxon>Bacteria</taxon>
        <taxon>Bacillati</taxon>
        <taxon>Bacillota</taxon>
        <taxon>Bacilli</taxon>
        <taxon>Bacillales</taxon>
        <taxon>Paenibacillaceae</taxon>
        <taxon>Paenibacillus</taxon>
    </lineage>
</organism>
<comment type="caution">
    <text evidence="2">The sequence shown here is derived from an EMBL/GenBank/DDBJ whole genome shotgun (WGS) entry which is preliminary data.</text>
</comment>
<evidence type="ECO:0000313" key="3">
    <source>
        <dbReference type="Proteomes" id="UP001597169"/>
    </source>
</evidence>
<dbReference type="RefSeq" id="WP_379292253.1">
    <property type="nucleotide sequence ID" value="NZ_JBHTKX010000001.1"/>
</dbReference>